<dbReference type="AlphaFoldDB" id="A0A6A5RKB2"/>
<dbReference type="EMBL" id="ML978967">
    <property type="protein sequence ID" value="KAF1928825.1"/>
    <property type="molecule type" value="Genomic_DNA"/>
</dbReference>
<reference evidence="2" key="1">
    <citation type="journal article" date="2020" name="Stud. Mycol.">
        <title>101 Dothideomycetes genomes: a test case for predicting lifestyles and emergence of pathogens.</title>
        <authorList>
            <person name="Haridas S."/>
            <person name="Albert R."/>
            <person name="Binder M."/>
            <person name="Bloem J."/>
            <person name="Labutti K."/>
            <person name="Salamov A."/>
            <person name="Andreopoulos B."/>
            <person name="Baker S."/>
            <person name="Barry K."/>
            <person name="Bills G."/>
            <person name="Bluhm B."/>
            <person name="Cannon C."/>
            <person name="Castanera R."/>
            <person name="Culley D."/>
            <person name="Daum C."/>
            <person name="Ezra D."/>
            <person name="Gonzalez J."/>
            <person name="Henrissat B."/>
            <person name="Kuo A."/>
            <person name="Liang C."/>
            <person name="Lipzen A."/>
            <person name="Lutzoni F."/>
            <person name="Magnuson J."/>
            <person name="Mondo S."/>
            <person name="Nolan M."/>
            <person name="Ohm R."/>
            <person name="Pangilinan J."/>
            <person name="Park H.-J."/>
            <person name="Ramirez L."/>
            <person name="Alfaro M."/>
            <person name="Sun H."/>
            <person name="Tritt A."/>
            <person name="Yoshinaga Y."/>
            <person name="Zwiers L.-H."/>
            <person name="Turgeon B."/>
            <person name="Goodwin S."/>
            <person name="Spatafora J."/>
            <person name="Crous P."/>
            <person name="Grigoriev I."/>
        </authorList>
    </citation>
    <scope>NUCLEOTIDE SEQUENCE</scope>
    <source>
        <strain evidence="2">CBS 183.55</strain>
    </source>
</reference>
<dbReference type="Proteomes" id="UP000800082">
    <property type="component" value="Unassembled WGS sequence"/>
</dbReference>
<gene>
    <name evidence="2" type="ORF">M421DRAFT_91965</name>
</gene>
<evidence type="ECO:0000256" key="1">
    <source>
        <dbReference type="SAM" id="MobiDB-lite"/>
    </source>
</evidence>
<protein>
    <submittedName>
        <fullName evidence="2">Uncharacterized protein</fullName>
    </submittedName>
</protein>
<feature type="region of interest" description="Disordered" evidence="1">
    <location>
        <begin position="1"/>
        <end position="144"/>
    </location>
</feature>
<feature type="compositionally biased region" description="Basic and acidic residues" evidence="1">
    <location>
        <begin position="44"/>
        <end position="54"/>
    </location>
</feature>
<feature type="region of interest" description="Disordered" evidence="1">
    <location>
        <begin position="469"/>
        <end position="520"/>
    </location>
</feature>
<feature type="compositionally biased region" description="Low complexity" evidence="1">
    <location>
        <begin position="685"/>
        <end position="698"/>
    </location>
</feature>
<proteinExistence type="predicted"/>
<feature type="region of interest" description="Disordered" evidence="1">
    <location>
        <begin position="636"/>
        <end position="670"/>
    </location>
</feature>
<feature type="compositionally biased region" description="Basic and acidic residues" evidence="1">
    <location>
        <begin position="62"/>
        <end position="73"/>
    </location>
</feature>
<feature type="compositionally biased region" description="Basic residues" evidence="1">
    <location>
        <begin position="17"/>
        <end position="26"/>
    </location>
</feature>
<name>A0A6A5RKB2_9PLEO</name>
<keyword evidence="3" id="KW-1185">Reference proteome</keyword>
<accession>A0A6A5RKB2</accession>
<sequence length="738" mass="82080">MDSGHLYSPSTDLCLPRSRHKTTNKPKPKEKATAKVIASTGSSETRKAMVDNKGWRKKIGSKPKELPTVKLESDDTAATPPTEVLGAVNTTDKRRHGWRKTIAVSRPSTPMTPAPSSPTPDDAGDTRIERSEASTPRGGSKPKLNRYTSMFAAYKEEQNDPIFSEPWSLHNPPTQEDIWSYVDPVVVMESIHSHMCKNYMVPVPLEYTSGLFQVFDDYRKLRSRQELLEARERAALQSSRKVTAQWHQSEILYEAEIRRLELLIARGTTGMAGYVTAQTQLPLMLTERPRLMYARRGTVVDRKRQHRKTISTDRILSQCKQMSPVELDEEIRLKTQQVLLYQPSSPSGRMTTLSRQFTGSGTPKLPSGTVHLTRESALSRKVKSELNLTDLRHTDPPHATFGAIDTGISSTTRNTEERSTLQEDLLAKESLERDAFNALKELGILVAHRRGLEVSHFVNGLMDLLSSAGSDQSSIGVTAHDDRERSLVTENGRNMPASDVTPRPPLRKPRSLSYPEHDQTRRRHFSFETGDDKMRELEADLKTYGALLQTGSTESGFSSSSAFRLFDDGLESDDNDTTGLLASASGELPKPTMIPSPVQTMGRVRRENSMSSLQSVFFNNTQDERHNSRISIQTAFREGASANKSTKPKSRSSSSQNLRTAESPLGSKERLNNLANRQSNVALAAARAADARSSNPSRSDIRLSTATSSSHKRQTTGQQRTENNDPMPHSNAGKKDVE</sequence>
<evidence type="ECO:0000313" key="2">
    <source>
        <dbReference type="EMBL" id="KAF1928825.1"/>
    </source>
</evidence>
<organism evidence="2 3">
    <name type="scientific">Didymella exigua CBS 183.55</name>
    <dbReference type="NCBI Taxonomy" id="1150837"/>
    <lineage>
        <taxon>Eukaryota</taxon>
        <taxon>Fungi</taxon>
        <taxon>Dikarya</taxon>
        <taxon>Ascomycota</taxon>
        <taxon>Pezizomycotina</taxon>
        <taxon>Dothideomycetes</taxon>
        <taxon>Pleosporomycetidae</taxon>
        <taxon>Pleosporales</taxon>
        <taxon>Pleosporineae</taxon>
        <taxon>Didymellaceae</taxon>
        <taxon>Didymella</taxon>
    </lineage>
</organism>
<feature type="compositionally biased region" description="Polar residues" evidence="1">
    <location>
        <begin position="702"/>
        <end position="721"/>
    </location>
</feature>
<dbReference type="RefSeq" id="XP_033449073.1">
    <property type="nucleotide sequence ID" value="XM_033597990.1"/>
</dbReference>
<dbReference type="OrthoDB" id="5430717at2759"/>
<dbReference type="GeneID" id="54355657"/>
<feature type="region of interest" description="Disordered" evidence="1">
    <location>
        <begin position="685"/>
        <end position="738"/>
    </location>
</feature>
<evidence type="ECO:0000313" key="3">
    <source>
        <dbReference type="Proteomes" id="UP000800082"/>
    </source>
</evidence>